<sequence>MVHEPMLELICNVFGVGDKDDSCPYLSSLGTLCQTLTVTIPVPGNSWSFNLHNSSEFDCNGKNLMCSFGWLTKDVTIITFFFDPLSDGANKHRFFLFSFCLVDQEEFTLKIARFDNCSASNRFAKVDYLMVMYSRFSL</sequence>
<proteinExistence type="predicted"/>
<dbReference type="EnsemblMetazoa" id="GPPI006553-RA">
    <property type="protein sequence ID" value="GPPI006553-PA"/>
    <property type="gene ID" value="GPPI006553"/>
</dbReference>
<dbReference type="AlphaFoldDB" id="A0A1B0AS33"/>
<reference evidence="2" key="1">
    <citation type="submission" date="2015-01" db="EMBL/GenBank/DDBJ databases">
        <authorList>
            <person name="Aksoy S."/>
            <person name="Warren W."/>
            <person name="Wilson R.K."/>
        </authorList>
    </citation>
    <scope>NUCLEOTIDE SEQUENCE [LARGE SCALE GENOMIC DNA]</scope>
    <source>
        <strain evidence="2">IAEA</strain>
    </source>
</reference>
<evidence type="ECO:0000313" key="2">
    <source>
        <dbReference type="Proteomes" id="UP000092460"/>
    </source>
</evidence>
<dbReference type="EMBL" id="JXJN01002658">
    <property type="status" value="NOT_ANNOTATED_CDS"/>
    <property type="molecule type" value="Genomic_DNA"/>
</dbReference>
<organism evidence="1 2">
    <name type="scientific">Glossina palpalis gambiensis</name>
    <dbReference type="NCBI Taxonomy" id="67801"/>
    <lineage>
        <taxon>Eukaryota</taxon>
        <taxon>Metazoa</taxon>
        <taxon>Ecdysozoa</taxon>
        <taxon>Arthropoda</taxon>
        <taxon>Hexapoda</taxon>
        <taxon>Insecta</taxon>
        <taxon>Pterygota</taxon>
        <taxon>Neoptera</taxon>
        <taxon>Endopterygota</taxon>
        <taxon>Diptera</taxon>
        <taxon>Brachycera</taxon>
        <taxon>Muscomorpha</taxon>
        <taxon>Hippoboscoidea</taxon>
        <taxon>Glossinidae</taxon>
        <taxon>Glossina</taxon>
    </lineage>
</organism>
<name>A0A1B0AS33_9MUSC</name>
<protein>
    <submittedName>
        <fullName evidence="1">Uncharacterized protein</fullName>
    </submittedName>
</protein>
<dbReference type="VEuPathDB" id="VectorBase:GPPI006553"/>
<accession>A0A1B0AS33</accession>
<evidence type="ECO:0000313" key="1">
    <source>
        <dbReference type="EnsemblMetazoa" id="GPPI006553-PA"/>
    </source>
</evidence>
<keyword evidence="2" id="KW-1185">Reference proteome</keyword>
<dbReference type="Proteomes" id="UP000092460">
    <property type="component" value="Unassembled WGS sequence"/>
</dbReference>
<reference evidence="1" key="2">
    <citation type="submission" date="2020-05" db="UniProtKB">
        <authorList>
            <consortium name="EnsemblMetazoa"/>
        </authorList>
    </citation>
    <scope>IDENTIFICATION</scope>
    <source>
        <strain evidence="1">IAEA</strain>
    </source>
</reference>